<keyword evidence="2" id="KW-1185">Reference proteome</keyword>
<organism evidence="1 2">
    <name type="scientific">Dryococelus australis</name>
    <dbReference type="NCBI Taxonomy" id="614101"/>
    <lineage>
        <taxon>Eukaryota</taxon>
        <taxon>Metazoa</taxon>
        <taxon>Ecdysozoa</taxon>
        <taxon>Arthropoda</taxon>
        <taxon>Hexapoda</taxon>
        <taxon>Insecta</taxon>
        <taxon>Pterygota</taxon>
        <taxon>Neoptera</taxon>
        <taxon>Polyneoptera</taxon>
        <taxon>Phasmatodea</taxon>
        <taxon>Verophasmatodea</taxon>
        <taxon>Anareolatae</taxon>
        <taxon>Phasmatidae</taxon>
        <taxon>Eurycanthinae</taxon>
        <taxon>Dryococelus</taxon>
    </lineage>
</organism>
<dbReference type="EMBL" id="JARBHB010000001">
    <property type="protein sequence ID" value="KAJ8898115.1"/>
    <property type="molecule type" value="Genomic_DNA"/>
</dbReference>
<protein>
    <submittedName>
        <fullName evidence="1">Uncharacterized protein</fullName>
    </submittedName>
</protein>
<evidence type="ECO:0000313" key="1">
    <source>
        <dbReference type="EMBL" id="KAJ8898115.1"/>
    </source>
</evidence>
<gene>
    <name evidence="1" type="ORF">PR048_003475</name>
</gene>
<evidence type="ECO:0000313" key="2">
    <source>
        <dbReference type="Proteomes" id="UP001159363"/>
    </source>
</evidence>
<sequence>MVCAHPSANVEGFRVEVSAIKFIKRTNAPSVPSHQRYRYATSLLCIYLLCVWKEFQFAGRTCKDTLTHIGSHSAPRRKLPHTIVNRVPSRTMNTSETQFFACAVGPRRQHIAPGTFSATFRKHVSLTRRHITASRKAMGIIARHIGLGWDKRVILDSPFYTTSANLLDLQASPEKCELTVNGLYTARARKMVPLACVMSRRRSPIRANRVLLPAGIGPEFSRVRILPCDAADRRVFSGSSRFPISLSLSLSRIPALLHPSLASPSSALETSMLTVVQISALHIFRSERKPVRRKARSQRLRSRVECALSHPFTRALVPRTGVPRFCPLALGSLCASEKREAGMRPAMTHLRFIPSSANWSLRRVFIGCCPTPGSYGIRKVFSCKSAIGSEASRAGLINCDPIAKDIKQRLAVLNGHLMNELMLLYCKSSKFEDGFHFVAACTGSVKTQQFLGNKKSRAREFSLAAQVLRRSCNGSHSTHARATGVLMPLTGVATPSDIAKYTPLPPSGSASASNRGDSLNIHGDSSPFLLQPFHELSNGFWPRLTSPHPAIQFFPNVFYRAEVGALGGPVQSANIVVGVPLHNSPRNMAPGIVILEVTRVHSVKSPQCWEHFIIQNVTIGLCVHASTDKHQRSYDEGHLDVENPPNLSTPLHFSCTPRVTLQTIRNKSVTKCYLRLQNVPYGLRCQHASNLPGPDWRTDHVVG</sequence>
<reference evidence="1 2" key="1">
    <citation type="submission" date="2023-02" db="EMBL/GenBank/DDBJ databases">
        <title>LHISI_Scaffold_Assembly.</title>
        <authorList>
            <person name="Stuart O.P."/>
            <person name="Cleave R."/>
            <person name="Magrath M.J.L."/>
            <person name="Mikheyev A.S."/>
        </authorList>
    </citation>
    <scope>NUCLEOTIDE SEQUENCE [LARGE SCALE GENOMIC DNA]</scope>
    <source>
        <strain evidence="1">Daus_M_001</strain>
        <tissue evidence="1">Leg muscle</tissue>
    </source>
</reference>
<comment type="caution">
    <text evidence="1">The sequence shown here is derived from an EMBL/GenBank/DDBJ whole genome shotgun (WGS) entry which is preliminary data.</text>
</comment>
<accession>A0ABQ9IN35</accession>
<name>A0ABQ9IN35_9NEOP</name>
<proteinExistence type="predicted"/>
<dbReference type="Proteomes" id="UP001159363">
    <property type="component" value="Chromosome 1"/>
</dbReference>